<evidence type="ECO:0000313" key="4">
    <source>
        <dbReference type="EMBL" id="TWB84264.1"/>
    </source>
</evidence>
<dbReference type="PANTHER" id="PTHR35530:SF2">
    <property type="entry name" value="BSL4019 PROTEIN"/>
    <property type="match status" value="1"/>
</dbReference>
<evidence type="ECO:0000313" key="5">
    <source>
        <dbReference type="Proteomes" id="UP000315914"/>
    </source>
</evidence>
<dbReference type="Proteomes" id="UP000315914">
    <property type="component" value="Unassembled WGS sequence"/>
</dbReference>
<comment type="caution">
    <text evidence="4">The sequence shown here is derived from an EMBL/GenBank/DDBJ whole genome shotgun (WGS) entry which is preliminary data.</text>
</comment>
<reference evidence="4 5" key="1">
    <citation type="submission" date="2019-06" db="EMBL/GenBank/DDBJ databases">
        <title>Genomic Encyclopedia of Type Strains, Phase IV (KMG-V): Genome sequencing to study the core and pangenomes of soil and plant-associated prokaryotes.</title>
        <authorList>
            <person name="Whitman W."/>
        </authorList>
    </citation>
    <scope>NUCLEOTIDE SEQUENCE [LARGE SCALE GENOMIC DNA]</scope>
    <source>
        <strain evidence="4 5">BR 10556</strain>
    </source>
</reference>
<evidence type="ECO:0000256" key="2">
    <source>
        <dbReference type="ARBA" id="ARBA00023235"/>
    </source>
</evidence>
<dbReference type="InterPro" id="IPR014347">
    <property type="entry name" value="Tautomerase/MIF_sf"/>
</dbReference>
<dbReference type="GO" id="GO:0016853">
    <property type="term" value="F:isomerase activity"/>
    <property type="evidence" value="ECO:0007669"/>
    <property type="project" value="UniProtKB-KW"/>
</dbReference>
<gene>
    <name evidence="4" type="ORF">FBZ95_101708</name>
</gene>
<keyword evidence="2" id="KW-0413">Isomerase</keyword>
<name>A0A560KQC7_9BRAD</name>
<dbReference type="SUPFAM" id="SSF55331">
    <property type="entry name" value="Tautomerase/MIF"/>
    <property type="match status" value="1"/>
</dbReference>
<accession>A0A560KQC7</accession>
<proteinExistence type="inferred from homology"/>
<dbReference type="AlphaFoldDB" id="A0A560KQC7"/>
<dbReference type="Gene3D" id="3.30.429.10">
    <property type="entry name" value="Macrophage Migration Inhibitory Factor"/>
    <property type="match status" value="1"/>
</dbReference>
<organism evidence="4 5">
    <name type="scientific">Bradyrhizobium sacchari</name>
    <dbReference type="NCBI Taxonomy" id="1399419"/>
    <lineage>
        <taxon>Bacteria</taxon>
        <taxon>Pseudomonadati</taxon>
        <taxon>Pseudomonadota</taxon>
        <taxon>Alphaproteobacteria</taxon>
        <taxon>Hyphomicrobiales</taxon>
        <taxon>Nitrobacteraceae</taxon>
        <taxon>Bradyrhizobium</taxon>
    </lineage>
</organism>
<dbReference type="RefSeq" id="WP_080137963.1">
    <property type="nucleotide sequence ID" value="NZ_LWIG01000026.1"/>
</dbReference>
<keyword evidence="5" id="KW-1185">Reference proteome</keyword>
<evidence type="ECO:0000256" key="1">
    <source>
        <dbReference type="ARBA" id="ARBA00006723"/>
    </source>
</evidence>
<dbReference type="OrthoDB" id="7867220at2"/>
<sequence length="77" mass="8383">MPFANIKIPQAALSRAQKAEIVHNLTALFVHYFGEAARPHTMVLIEEVPDGGYGRADEVFILPEAYRAGDSVTPASD</sequence>
<dbReference type="EMBL" id="VITW01000001">
    <property type="protein sequence ID" value="TWB84264.1"/>
    <property type="molecule type" value="Genomic_DNA"/>
</dbReference>
<comment type="similarity">
    <text evidence="1">Belongs to the 4-oxalocrotonate tautomerase family.</text>
</comment>
<protein>
    <submittedName>
        <fullName evidence="4">4-oxalocrotonate tautomerase</fullName>
    </submittedName>
</protein>
<dbReference type="STRING" id="1399419.A5906_03230"/>
<evidence type="ECO:0000259" key="3">
    <source>
        <dbReference type="Pfam" id="PF01361"/>
    </source>
</evidence>
<dbReference type="InterPro" id="IPR004370">
    <property type="entry name" value="4-OT-like_dom"/>
</dbReference>
<dbReference type="PANTHER" id="PTHR35530">
    <property type="entry name" value="TAUTOMERASE-RELATED"/>
    <property type="match status" value="1"/>
</dbReference>
<dbReference type="Pfam" id="PF01361">
    <property type="entry name" value="Tautomerase"/>
    <property type="match status" value="1"/>
</dbReference>
<feature type="domain" description="4-oxalocrotonate tautomerase-like" evidence="3">
    <location>
        <begin position="2"/>
        <end position="60"/>
    </location>
</feature>